<dbReference type="Gene3D" id="3.30.420.10">
    <property type="entry name" value="Ribonuclease H-like superfamily/Ribonuclease H"/>
    <property type="match status" value="1"/>
</dbReference>
<evidence type="ECO:0000256" key="1">
    <source>
        <dbReference type="SAM" id="MobiDB-lite"/>
    </source>
</evidence>
<proteinExistence type="predicted"/>
<dbReference type="PANTHER" id="PTHR46060:SF2">
    <property type="entry name" value="HISTONE-LYSINE N-METHYLTRANSFERASE SETMAR"/>
    <property type="match status" value="1"/>
</dbReference>
<dbReference type="EMBL" id="JAVFWL010000003">
    <property type="protein sequence ID" value="KAK6744337.1"/>
    <property type="molecule type" value="Genomic_DNA"/>
</dbReference>
<protein>
    <recommendedName>
        <fullName evidence="4">Tc1-like transposase DDE domain-containing protein</fullName>
    </recommendedName>
</protein>
<name>A0ABR1D1C0_NECAM</name>
<evidence type="ECO:0000313" key="2">
    <source>
        <dbReference type="EMBL" id="KAK6744337.1"/>
    </source>
</evidence>
<dbReference type="Pfam" id="PF01359">
    <property type="entry name" value="Transposase_1"/>
    <property type="match status" value="1"/>
</dbReference>
<dbReference type="InterPro" id="IPR052709">
    <property type="entry name" value="Transposase-MT_Hybrid"/>
</dbReference>
<reference evidence="2 3" key="1">
    <citation type="submission" date="2023-08" db="EMBL/GenBank/DDBJ databases">
        <title>A Necator americanus chromosomal reference genome.</title>
        <authorList>
            <person name="Ilik V."/>
            <person name="Petrzelkova K.J."/>
            <person name="Pardy F."/>
            <person name="Fuh T."/>
            <person name="Niatou-Singa F.S."/>
            <person name="Gouil Q."/>
            <person name="Baker L."/>
            <person name="Ritchie M.E."/>
            <person name="Jex A.R."/>
            <person name="Gazzola D."/>
            <person name="Li H."/>
            <person name="Toshio Fujiwara R."/>
            <person name="Zhan B."/>
            <person name="Aroian R.V."/>
            <person name="Pafco B."/>
            <person name="Schwarz E.M."/>
        </authorList>
    </citation>
    <scope>NUCLEOTIDE SEQUENCE [LARGE SCALE GENOMIC DNA]</scope>
    <source>
        <strain evidence="2 3">Aroian</strain>
        <tissue evidence="2">Whole animal</tissue>
    </source>
</reference>
<gene>
    <name evidence="2" type="primary">Necator_chrIII.g11955</name>
    <name evidence="2" type="ORF">RB195_011189</name>
</gene>
<organism evidence="2 3">
    <name type="scientific">Necator americanus</name>
    <name type="common">Human hookworm</name>
    <dbReference type="NCBI Taxonomy" id="51031"/>
    <lineage>
        <taxon>Eukaryota</taxon>
        <taxon>Metazoa</taxon>
        <taxon>Ecdysozoa</taxon>
        <taxon>Nematoda</taxon>
        <taxon>Chromadorea</taxon>
        <taxon>Rhabditida</taxon>
        <taxon>Rhabditina</taxon>
        <taxon>Rhabditomorpha</taxon>
        <taxon>Strongyloidea</taxon>
        <taxon>Ancylostomatidae</taxon>
        <taxon>Bunostominae</taxon>
        <taxon>Necator</taxon>
    </lineage>
</organism>
<dbReference type="Proteomes" id="UP001303046">
    <property type="component" value="Unassembled WGS sequence"/>
</dbReference>
<sequence length="130" mass="14794">MDKGEAPNHFPKPKTHPKKTMVTVWWCATGAIHFSFMKNGEAITAEKYCKELEEIRGKTPTSLPGVIEQKGPDFSTRQSRPHISKVTLLELNELGYETLPQPPYSPDLLPTDYHVFEHLDSCLRGKIFLK</sequence>
<feature type="region of interest" description="Disordered" evidence="1">
    <location>
        <begin position="60"/>
        <end position="80"/>
    </location>
</feature>
<evidence type="ECO:0008006" key="4">
    <source>
        <dbReference type="Google" id="ProtNLM"/>
    </source>
</evidence>
<keyword evidence="3" id="KW-1185">Reference proteome</keyword>
<dbReference type="InterPro" id="IPR001888">
    <property type="entry name" value="Transposase_1"/>
</dbReference>
<dbReference type="InterPro" id="IPR036397">
    <property type="entry name" value="RNaseH_sf"/>
</dbReference>
<evidence type="ECO:0000313" key="3">
    <source>
        <dbReference type="Proteomes" id="UP001303046"/>
    </source>
</evidence>
<comment type="caution">
    <text evidence="2">The sequence shown here is derived from an EMBL/GenBank/DDBJ whole genome shotgun (WGS) entry which is preliminary data.</text>
</comment>
<accession>A0ABR1D1C0</accession>
<dbReference type="PANTHER" id="PTHR46060">
    <property type="entry name" value="MARINER MOS1 TRANSPOSASE-LIKE PROTEIN"/>
    <property type="match status" value="1"/>
</dbReference>